<dbReference type="Proteomes" id="UP001216907">
    <property type="component" value="Unassembled WGS sequence"/>
</dbReference>
<evidence type="ECO:0000256" key="3">
    <source>
        <dbReference type="ARBA" id="ARBA00022884"/>
    </source>
</evidence>
<evidence type="ECO:0000256" key="1">
    <source>
        <dbReference type="ARBA" id="ARBA00022490"/>
    </source>
</evidence>
<name>A0ABT6F9X3_9BACT</name>
<dbReference type="RefSeq" id="WP_277860761.1">
    <property type="nucleotide sequence ID" value="NZ_JARRAG010000002.1"/>
</dbReference>
<protein>
    <recommendedName>
        <fullName evidence="4">Translational regulator CsrA</fullName>
    </recommendedName>
</protein>
<comment type="subcellular location">
    <subcellularLocation>
        <location evidence="4">Cytoplasm</location>
    </subcellularLocation>
</comment>
<comment type="subunit">
    <text evidence="4">Homodimer; the beta-strands of each monomer intercalate to form a hydrophobic core, while the alpha-helices form wings that extend away from the core.</text>
</comment>
<comment type="similarity">
    <text evidence="4">Belongs to the CsrA/RsmA family.</text>
</comment>
<dbReference type="SUPFAM" id="SSF117130">
    <property type="entry name" value="CsrA-like"/>
    <property type="match status" value="1"/>
</dbReference>
<keyword evidence="6" id="KW-1185">Reference proteome</keyword>
<dbReference type="HAMAP" id="MF_00167">
    <property type="entry name" value="CsrA"/>
    <property type="match status" value="1"/>
</dbReference>
<dbReference type="Pfam" id="PF02599">
    <property type="entry name" value="CsrA"/>
    <property type="match status" value="1"/>
</dbReference>
<evidence type="ECO:0000313" key="6">
    <source>
        <dbReference type="Proteomes" id="UP001216907"/>
    </source>
</evidence>
<keyword evidence="3 4" id="KW-0694">RNA-binding</keyword>
<dbReference type="InterPro" id="IPR036107">
    <property type="entry name" value="CsrA_sf"/>
</dbReference>
<dbReference type="PANTHER" id="PTHR34984:SF1">
    <property type="entry name" value="CARBON STORAGE REGULATOR"/>
    <property type="match status" value="1"/>
</dbReference>
<proteinExistence type="inferred from homology"/>
<dbReference type="PANTHER" id="PTHR34984">
    <property type="entry name" value="CARBON STORAGE REGULATOR"/>
    <property type="match status" value="1"/>
</dbReference>
<keyword evidence="4" id="KW-0678">Repressor</keyword>
<dbReference type="Gene3D" id="2.60.40.4380">
    <property type="entry name" value="Translational regulator CsrA"/>
    <property type="match status" value="1"/>
</dbReference>
<organism evidence="5 6">
    <name type="scientific">Paludisphaera mucosa</name>
    <dbReference type="NCBI Taxonomy" id="3030827"/>
    <lineage>
        <taxon>Bacteria</taxon>
        <taxon>Pseudomonadati</taxon>
        <taxon>Planctomycetota</taxon>
        <taxon>Planctomycetia</taxon>
        <taxon>Isosphaerales</taxon>
        <taxon>Isosphaeraceae</taxon>
        <taxon>Paludisphaera</taxon>
    </lineage>
</organism>
<comment type="function">
    <text evidence="4">A translational regulator that binds mRNA to regulate translation initiation and/or mRNA stability. Usually binds in the 5'-UTR at or near the Shine-Dalgarno sequence preventing ribosome-binding, thus repressing translation. Its main target seems to be the major flagellin gene, while its function is anatagonized by FliW.</text>
</comment>
<accession>A0ABT6F9X3</accession>
<reference evidence="5 6" key="1">
    <citation type="submission" date="2023-03" db="EMBL/GenBank/DDBJ databases">
        <title>Paludisphaera mucosa sp. nov. a novel planctomycete from northern fen.</title>
        <authorList>
            <person name="Ivanova A."/>
        </authorList>
    </citation>
    <scope>NUCLEOTIDE SEQUENCE [LARGE SCALE GENOMIC DNA]</scope>
    <source>
        <strain evidence="5 6">Pla2</strain>
    </source>
</reference>
<gene>
    <name evidence="4" type="primary">csrA</name>
    <name evidence="5" type="ORF">PZE19_11510</name>
</gene>
<comment type="caution">
    <text evidence="5">The sequence shown here is derived from an EMBL/GenBank/DDBJ whole genome shotgun (WGS) entry which is preliminary data.</text>
</comment>
<sequence length="70" mass="7757">MLVLSRKAMQSVVIGADIRITVIRVEGNQIRIGIEAPQDVRILRGELLDDSQEDGDDCGRRHLEFAAPLS</sequence>
<keyword evidence="2 4" id="KW-0810">Translation regulation</keyword>
<keyword evidence="4" id="KW-1005">Bacterial flagellum biogenesis</keyword>
<evidence type="ECO:0000256" key="4">
    <source>
        <dbReference type="HAMAP-Rule" id="MF_00167"/>
    </source>
</evidence>
<keyword evidence="1 4" id="KW-0963">Cytoplasm</keyword>
<evidence type="ECO:0000256" key="2">
    <source>
        <dbReference type="ARBA" id="ARBA00022845"/>
    </source>
</evidence>
<dbReference type="EMBL" id="JARRAG010000002">
    <property type="protein sequence ID" value="MDG3004403.1"/>
    <property type="molecule type" value="Genomic_DNA"/>
</dbReference>
<dbReference type="InterPro" id="IPR003751">
    <property type="entry name" value="CsrA"/>
</dbReference>
<evidence type="ECO:0000313" key="5">
    <source>
        <dbReference type="EMBL" id="MDG3004403.1"/>
    </source>
</evidence>